<dbReference type="RefSeq" id="WP_254092254.1">
    <property type="nucleotide sequence ID" value="NZ_JAHESC010000034.1"/>
</dbReference>
<dbReference type="InterPro" id="IPR039425">
    <property type="entry name" value="RNA_pol_sigma-70-like"/>
</dbReference>
<dbReference type="GO" id="GO:0003677">
    <property type="term" value="F:DNA binding"/>
    <property type="evidence" value="ECO:0007669"/>
    <property type="project" value="InterPro"/>
</dbReference>
<dbReference type="InterPro" id="IPR013325">
    <property type="entry name" value="RNA_pol_sigma_r2"/>
</dbReference>
<evidence type="ECO:0000256" key="4">
    <source>
        <dbReference type="ARBA" id="ARBA00023163"/>
    </source>
</evidence>
<evidence type="ECO:0000256" key="2">
    <source>
        <dbReference type="ARBA" id="ARBA00023015"/>
    </source>
</evidence>
<dbReference type="PANTHER" id="PTHR43133:SF46">
    <property type="entry name" value="RNA POLYMERASE SIGMA-70 FACTOR ECF SUBFAMILY"/>
    <property type="match status" value="1"/>
</dbReference>
<dbReference type="InterPro" id="IPR014327">
    <property type="entry name" value="RNA_pol_sigma70_bacteroid"/>
</dbReference>
<gene>
    <name evidence="7" type="ORF">KK078_20865</name>
</gene>
<dbReference type="AlphaFoldDB" id="A0AAP2GJY7"/>
<evidence type="ECO:0000256" key="3">
    <source>
        <dbReference type="ARBA" id="ARBA00023082"/>
    </source>
</evidence>
<dbReference type="PANTHER" id="PTHR43133">
    <property type="entry name" value="RNA POLYMERASE ECF-TYPE SIGMA FACTO"/>
    <property type="match status" value="1"/>
</dbReference>
<dbReference type="InterPro" id="IPR007627">
    <property type="entry name" value="RNA_pol_sigma70_r2"/>
</dbReference>
<evidence type="ECO:0000256" key="1">
    <source>
        <dbReference type="ARBA" id="ARBA00010641"/>
    </source>
</evidence>
<dbReference type="Gene3D" id="1.10.10.10">
    <property type="entry name" value="Winged helix-like DNA-binding domain superfamily/Winged helix DNA-binding domain"/>
    <property type="match status" value="1"/>
</dbReference>
<dbReference type="CDD" id="cd06171">
    <property type="entry name" value="Sigma70_r4"/>
    <property type="match status" value="1"/>
</dbReference>
<proteinExistence type="inferred from homology"/>
<organism evidence="7 8">
    <name type="scientific">Dawidia soli</name>
    <dbReference type="NCBI Taxonomy" id="2782352"/>
    <lineage>
        <taxon>Bacteria</taxon>
        <taxon>Pseudomonadati</taxon>
        <taxon>Bacteroidota</taxon>
        <taxon>Cytophagia</taxon>
        <taxon>Cytophagales</taxon>
        <taxon>Chryseotaleaceae</taxon>
        <taxon>Dawidia</taxon>
    </lineage>
</organism>
<dbReference type="InterPro" id="IPR036388">
    <property type="entry name" value="WH-like_DNA-bd_sf"/>
</dbReference>
<feature type="domain" description="RNA polymerase sigma-70 region 2" evidence="5">
    <location>
        <begin position="31"/>
        <end position="97"/>
    </location>
</feature>
<name>A0AAP2GJY7_9BACT</name>
<dbReference type="GO" id="GO:0016987">
    <property type="term" value="F:sigma factor activity"/>
    <property type="evidence" value="ECO:0007669"/>
    <property type="project" value="UniProtKB-KW"/>
</dbReference>
<evidence type="ECO:0000259" key="5">
    <source>
        <dbReference type="Pfam" id="PF04542"/>
    </source>
</evidence>
<dbReference type="InterPro" id="IPR013249">
    <property type="entry name" value="RNA_pol_sigma70_r4_t2"/>
</dbReference>
<dbReference type="SUPFAM" id="SSF88946">
    <property type="entry name" value="Sigma2 domain of RNA polymerase sigma factors"/>
    <property type="match status" value="1"/>
</dbReference>
<keyword evidence="8" id="KW-1185">Reference proteome</keyword>
<dbReference type="Gene3D" id="1.10.1740.10">
    <property type="match status" value="1"/>
</dbReference>
<reference evidence="7 8" key="1">
    <citation type="submission" date="2021-05" db="EMBL/GenBank/DDBJ databases">
        <title>A Polyphasic approach of four new species of the genus Ohtaekwangia: Ohtaekwangia histidinii sp. nov., Ohtaekwangia cretensis sp. nov., Ohtaekwangia indiensis sp. nov., Ohtaekwangia reichenbachii sp. nov. from diverse environment.</title>
        <authorList>
            <person name="Octaviana S."/>
        </authorList>
    </citation>
    <scope>NUCLEOTIDE SEQUENCE [LARGE SCALE GENOMIC DNA]</scope>
    <source>
        <strain evidence="7 8">PWU37</strain>
    </source>
</reference>
<dbReference type="InterPro" id="IPR013324">
    <property type="entry name" value="RNA_pol_sigma_r3/r4-like"/>
</dbReference>
<feature type="domain" description="RNA polymerase sigma factor 70 region 4 type 2" evidence="6">
    <location>
        <begin position="126"/>
        <end position="178"/>
    </location>
</feature>
<dbReference type="EMBL" id="JAHESC010000034">
    <property type="protein sequence ID" value="MBT1689030.1"/>
    <property type="molecule type" value="Genomic_DNA"/>
</dbReference>
<evidence type="ECO:0000259" key="6">
    <source>
        <dbReference type="Pfam" id="PF08281"/>
    </source>
</evidence>
<dbReference type="GO" id="GO:0006352">
    <property type="term" value="P:DNA-templated transcription initiation"/>
    <property type="evidence" value="ECO:0007669"/>
    <property type="project" value="InterPro"/>
</dbReference>
<dbReference type="Pfam" id="PF08281">
    <property type="entry name" value="Sigma70_r4_2"/>
    <property type="match status" value="1"/>
</dbReference>
<dbReference type="NCBIfam" id="TIGR02985">
    <property type="entry name" value="Sig70_bacteroi1"/>
    <property type="match status" value="1"/>
</dbReference>
<accession>A0AAP2GJY7</accession>
<evidence type="ECO:0000313" key="8">
    <source>
        <dbReference type="Proteomes" id="UP001319180"/>
    </source>
</evidence>
<dbReference type="Proteomes" id="UP001319180">
    <property type="component" value="Unassembled WGS sequence"/>
</dbReference>
<protein>
    <submittedName>
        <fullName evidence="7">RNA polymerase sigma-70 factor</fullName>
    </submittedName>
</protein>
<comment type="similarity">
    <text evidence="1">Belongs to the sigma-70 factor family. ECF subfamily.</text>
</comment>
<keyword evidence="3" id="KW-0731">Sigma factor</keyword>
<keyword evidence="4" id="KW-0804">Transcription</keyword>
<dbReference type="InterPro" id="IPR014284">
    <property type="entry name" value="RNA_pol_sigma-70_dom"/>
</dbReference>
<comment type="caution">
    <text evidence="7">The sequence shown here is derived from an EMBL/GenBank/DDBJ whole genome shotgun (WGS) entry which is preliminary data.</text>
</comment>
<evidence type="ECO:0000313" key="7">
    <source>
        <dbReference type="EMBL" id="MBT1689030.1"/>
    </source>
</evidence>
<sequence>MKGRERSIDQYTAEQLLAGIRNADHDVFTTLYSHYFQGLLLAALKYVKDAAVAEEVVQDVFLKLWESPAAIAEARALKAYLYRAVINQSINHVNRQKNIAQHHLRMAEEISEAYIETLVEDHALKELLYQEIERLPEQCRKVFKMSRFENLKYREIAEQLGVAEKTVENHIVYALKLLRSNLLHKAADYTDGPTGARLWLFALLV</sequence>
<dbReference type="Pfam" id="PF04542">
    <property type="entry name" value="Sigma70_r2"/>
    <property type="match status" value="1"/>
</dbReference>
<keyword evidence="2" id="KW-0805">Transcription regulation</keyword>
<dbReference type="NCBIfam" id="TIGR02937">
    <property type="entry name" value="sigma70-ECF"/>
    <property type="match status" value="1"/>
</dbReference>
<dbReference type="SUPFAM" id="SSF88659">
    <property type="entry name" value="Sigma3 and sigma4 domains of RNA polymerase sigma factors"/>
    <property type="match status" value="1"/>
</dbReference>